<comment type="caution">
    <text evidence="3">The sequence shown here is derived from an EMBL/GenBank/DDBJ whole genome shotgun (WGS) entry which is preliminary data.</text>
</comment>
<evidence type="ECO:0000313" key="3">
    <source>
        <dbReference type="EMBL" id="KAL0154229.1"/>
    </source>
</evidence>
<evidence type="ECO:0000256" key="1">
    <source>
        <dbReference type="ARBA" id="ARBA00023172"/>
    </source>
</evidence>
<evidence type="ECO:0000313" key="4">
    <source>
        <dbReference type="Proteomes" id="UP001529510"/>
    </source>
</evidence>
<dbReference type="EMBL" id="JAMKFB020000039">
    <property type="protein sequence ID" value="KAL0154229.1"/>
    <property type="molecule type" value="Genomic_DNA"/>
</dbReference>
<reference evidence="3 4" key="1">
    <citation type="submission" date="2024-05" db="EMBL/GenBank/DDBJ databases">
        <title>Genome sequencing and assembly of Indian major carp, Cirrhinus mrigala (Hamilton, 1822).</title>
        <authorList>
            <person name="Mohindra V."/>
            <person name="Chowdhury L.M."/>
            <person name="Lal K."/>
            <person name="Jena J.K."/>
        </authorList>
    </citation>
    <scope>NUCLEOTIDE SEQUENCE [LARGE SCALE GENOMIC DNA]</scope>
    <source>
        <strain evidence="3">CM1030</strain>
        <tissue evidence="3">Blood</tissue>
    </source>
</reference>
<dbReference type="PANTHER" id="PTHR35617">
    <property type="entry name" value="PHAGE_INTEGRASE DOMAIN-CONTAINING PROTEIN"/>
    <property type="match status" value="1"/>
</dbReference>
<organism evidence="3 4">
    <name type="scientific">Cirrhinus mrigala</name>
    <name type="common">Mrigala</name>
    <dbReference type="NCBI Taxonomy" id="683832"/>
    <lineage>
        <taxon>Eukaryota</taxon>
        <taxon>Metazoa</taxon>
        <taxon>Chordata</taxon>
        <taxon>Craniata</taxon>
        <taxon>Vertebrata</taxon>
        <taxon>Euteleostomi</taxon>
        <taxon>Actinopterygii</taxon>
        <taxon>Neopterygii</taxon>
        <taxon>Teleostei</taxon>
        <taxon>Ostariophysi</taxon>
        <taxon>Cypriniformes</taxon>
        <taxon>Cyprinidae</taxon>
        <taxon>Labeoninae</taxon>
        <taxon>Labeonini</taxon>
        <taxon>Cirrhinus</taxon>
    </lineage>
</organism>
<evidence type="ECO:0008006" key="5">
    <source>
        <dbReference type="Google" id="ProtNLM"/>
    </source>
</evidence>
<dbReference type="SUPFAM" id="SSF56349">
    <property type="entry name" value="DNA breaking-rejoining enzymes"/>
    <property type="match status" value="1"/>
</dbReference>
<dbReference type="InterPro" id="IPR011010">
    <property type="entry name" value="DNA_brk_join_enz"/>
</dbReference>
<feature type="region of interest" description="Disordered" evidence="2">
    <location>
        <begin position="71"/>
        <end position="102"/>
    </location>
</feature>
<protein>
    <recommendedName>
        <fullName evidence="5">Tyr recombinase domain-containing protein</fullName>
    </recommendedName>
</protein>
<name>A0ABD0MW44_CIRMR</name>
<dbReference type="Gene3D" id="1.10.443.10">
    <property type="entry name" value="Intergrase catalytic core"/>
    <property type="match status" value="1"/>
</dbReference>
<sequence>MSKKVTDKSKPRYKFLPCRILALGAAGREQPQPTTRSYTGHLRNRASPLRLLRIGTEISGARGPTCRLCFRRRSPRKSGPDSFAGPLRAAPTGEKRDTELAVQKNPEGGLERLVPLVDYFAAWKLLPNVSACVLSTVEQGYRIQFGAPPPPFSGVFPALVGPEQGLVMEQEVDTLLRKEAIEVVPPQDRESGFLSQYFIVPKKDGGPGAAGSHGSCVQRDTFWPAVYETPTVVAQWRPPVRPWDLSVVLEALCIEDLTIKTVLLLALMSLKRVGDLQALSVAPSHLDFAPGMAKAFLYPRSEYVPKVPSSAPRAVVLQAFCPPPFLDSDQQKLNCMCPVRALDTYFHRAAVWRRADQLFVCYGPLKRGLPASKQTLSRWIVDAISFAYDSSGLPSPLGVKAHSTRGIAASKAFMSGVPMQDICSAAGWSTPLTFVRFYNFDLRVSPGSSVLSS</sequence>
<keyword evidence="4" id="KW-1185">Reference proteome</keyword>
<keyword evidence="1" id="KW-0233">DNA recombination</keyword>
<accession>A0ABD0MW44</accession>
<dbReference type="GO" id="GO:0006310">
    <property type="term" value="P:DNA recombination"/>
    <property type="evidence" value="ECO:0007669"/>
    <property type="project" value="UniProtKB-KW"/>
</dbReference>
<dbReference type="PANTHER" id="PTHR35617:SF3">
    <property type="entry name" value="CORE-BINDING (CB) DOMAIN-CONTAINING PROTEIN"/>
    <property type="match status" value="1"/>
</dbReference>
<proteinExistence type="predicted"/>
<gene>
    <name evidence="3" type="ORF">M9458_050483</name>
</gene>
<dbReference type="InterPro" id="IPR013762">
    <property type="entry name" value="Integrase-like_cat_sf"/>
</dbReference>
<evidence type="ECO:0000256" key="2">
    <source>
        <dbReference type="SAM" id="MobiDB-lite"/>
    </source>
</evidence>
<dbReference type="AlphaFoldDB" id="A0ABD0MW44"/>
<dbReference type="Proteomes" id="UP001529510">
    <property type="component" value="Unassembled WGS sequence"/>
</dbReference>